<accession>A0A9K3PW65</accession>
<feature type="compositionally biased region" description="Low complexity" evidence="9">
    <location>
        <begin position="293"/>
        <end position="318"/>
    </location>
</feature>
<comment type="similarity">
    <text evidence="2">Belongs to the EMC10 family.</text>
</comment>
<keyword evidence="7" id="KW-1133">Transmembrane helix</keyword>
<evidence type="ECO:0000256" key="10">
    <source>
        <dbReference type="SAM" id="SignalP"/>
    </source>
</evidence>
<dbReference type="PANTHER" id="PTHR21397:SF4">
    <property type="entry name" value="ER MEMBRANE PROTEIN COMPLEX SUBUNIT 10"/>
    <property type="match status" value="1"/>
</dbReference>
<protein>
    <recommendedName>
        <fullName evidence="3">ER membrane protein complex subunit 10</fullName>
    </recommendedName>
</protein>
<evidence type="ECO:0000256" key="1">
    <source>
        <dbReference type="ARBA" id="ARBA00004115"/>
    </source>
</evidence>
<organism evidence="11 12">
    <name type="scientific">Nitzschia inconspicua</name>
    <dbReference type="NCBI Taxonomy" id="303405"/>
    <lineage>
        <taxon>Eukaryota</taxon>
        <taxon>Sar</taxon>
        <taxon>Stramenopiles</taxon>
        <taxon>Ochrophyta</taxon>
        <taxon>Bacillariophyta</taxon>
        <taxon>Bacillariophyceae</taxon>
        <taxon>Bacillariophycidae</taxon>
        <taxon>Bacillariales</taxon>
        <taxon>Bacillariaceae</taxon>
        <taxon>Nitzschia</taxon>
    </lineage>
</organism>
<keyword evidence="12" id="KW-1185">Reference proteome</keyword>
<name>A0A9K3PW65_9STRA</name>
<evidence type="ECO:0000256" key="5">
    <source>
        <dbReference type="ARBA" id="ARBA00022729"/>
    </source>
</evidence>
<evidence type="ECO:0000256" key="8">
    <source>
        <dbReference type="ARBA" id="ARBA00023136"/>
    </source>
</evidence>
<feature type="compositionally biased region" description="Basic and acidic residues" evidence="9">
    <location>
        <begin position="246"/>
        <end position="260"/>
    </location>
</feature>
<proteinExistence type="inferred from homology"/>
<feature type="region of interest" description="Disordered" evidence="9">
    <location>
        <begin position="210"/>
        <end position="264"/>
    </location>
</feature>
<dbReference type="PANTHER" id="PTHR21397">
    <property type="entry name" value="CHROMATIN COMPLEXES SUBUNIT BAP18-RELATED"/>
    <property type="match status" value="1"/>
</dbReference>
<evidence type="ECO:0000256" key="4">
    <source>
        <dbReference type="ARBA" id="ARBA00022692"/>
    </source>
</evidence>
<feature type="chain" id="PRO_5039945046" description="ER membrane protein complex subunit 10" evidence="10">
    <location>
        <begin position="16"/>
        <end position="332"/>
    </location>
</feature>
<evidence type="ECO:0000256" key="3">
    <source>
        <dbReference type="ARBA" id="ARBA00020105"/>
    </source>
</evidence>
<gene>
    <name evidence="11" type="ORF">IV203_036866</name>
</gene>
<feature type="signal peptide" evidence="10">
    <location>
        <begin position="1"/>
        <end position="15"/>
    </location>
</feature>
<dbReference type="GO" id="GO:0005789">
    <property type="term" value="C:endoplasmic reticulum membrane"/>
    <property type="evidence" value="ECO:0007669"/>
    <property type="project" value="UniProtKB-SubCell"/>
</dbReference>
<feature type="compositionally biased region" description="Low complexity" evidence="9">
    <location>
        <begin position="231"/>
        <end position="243"/>
    </location>
</feature>
<feature type="region of interest" description="Disordered" evidence="9">
    <location>
        <begin position="287"/>
        <end position="332"/>
    </location>
</feature>
<keyword evidence="8" id="KW-0472">Membrane</keyword>
<sequence length="332" mass="36202">MHVVVSSSILQLGLAIIAIIHSTQLPVAAATAASSNELLSWTIYHSWNPQQEFVKRGSITWNKNGNDEAEENNKKATTTTTSSGIDDSSSILKVVNHQDMTANDIAAMLDYGWYHVKLVPDSNPDDAILGTVPACHVRRANFKDVFDITLPRSTNQREQQDHILSFAYTPLVSPLAPKSCDEYPALEENTTKSFQSKTQVKLDTPALSLKPVFAGSKPPPGLTFLKRPKDASSTNKASSTTATGNDAKEELDYEDPEPKPEPPSGLFGFFQRYWYLILPMILMQIMSPPPAEDPQQQQRQQGQAPVGPTAAAPTTTAGNSGAKQGGRRGKRN</sequence>
<evidence type="ECO:0000256" key="9">
    <source>
        <dbReference type="SAM" id="MobiDB-lite"/>
    </source>
</evidence>
<dbReference type="OrthoDB" id="1894652at2759"/>
<keyword evidence="5 10" id="KW-0732">Signal</keyword>
<evidence type="ECO:0000256" key="6">
    <source>
        <dbReference type="ARBA" id="ARBA00022824"/>
    </source>
</evidence>
<evidence type="ECO:0000256" key="2">
    <source>
        <dbReference type="ARBA" id="ARBA00007695"/>
    </source>
</evidence>
<reference evidence="11" key="2">
    <citation type="submission" date="2021-04" db="EMBL/GenBank/DDBJ databases">
        <authorList>
            <person name="Podell S."/>
        </authorList>
    </citation>
    <scope>NUCLEOTIDE SEQUENCE</scope>
    <source>
        <strain evidence="11">Hildebrandi</strain>
    </source>
</reference>
<evidence type="ECO:0000256" key="7">
    <source>
        <dbReference type="ARBA" id="ARBA00022989"/>
    </source>
</evidence>
<dbReference type="AlphaFoldDB" id="A0A9K3PW65"/>
<dbReference type="EMBL" id="JAGRRH010000013">
    <property type="protein sequence ID" value="KAG7361765.1"/>
    <property type="molecule type" value="Genomic_DNA"/>
</dbReference>
<comment type="caution">
    <text evidence="11">The sequence shown here is derived from an EMBL/GenBank/DDBJ whole genome shotgun (WGS) entry which is preliminary data.</text>
</comment>
<evidence type="ECO:0000313" key="11">
    <source>
        <dbReference type="EMBL" id="KAG7361765.1"/>
    </source>
</evidence>
<feature type="region of interest" description="Disordered" evidence="9">
    <location>
        <begin position="64"/>
        <end position="85"/>
    </location>
</feature>
<reference evidence="11" key="1">
    <citation type="journal article" date="2021" name="Sci. Rep.">
        <title>Diploid genomic architecture of Nitzschia inconspicua, an elite biomass production diatom.</title>
        <authorList>
            <person name="Oliver A."/>
            <person name="Podell S."/>
            <person name="Pinowska A."/>
            <person name="Traller J.C."/>
            <person name="Smith S.R."/>
            <person name="McClure R."/>
            <person name="Beliaev A."/>
            <person name="Bohutskyi P."/>
            <person name="Hill E.A."/>
            <person name="Rabines A."/>
            <person name="Zheng H."/>
            <person name="Allen L.Z."/>
            <person name="Kuo A."/>
            <person name="Grigoriev I.V."/>
            <person name="Allen A.E."/>
            <person name="Hazlebeck D."/>
            <person name="Allen E.E."/>
        </authorList>
    </citation>
    <scope>NUCLEOTIDE SEQUENCE</scope>
    <source>
        <strain evidence="11">Hildebrandi</strain>
    </source>
</reference>
<dbReference type="CDD" id="cd22209">
    <property type="entry name" value="EMC10"/>
    <property type="match status" value="1"/>
</dbReference>
<evidence type="ECO:0000313" key="12">
    <source>
        <dbReference type="Proteomes" id="UP000693970"/>
    </source>
</evidence>
<keyword evidence="6" id="KW-0256">Endoplasmic reticulum</keyword>
<dbReference type="Proteomes" id="UP000693970">
    <property type="component" value="Unassembled WGS sequence"/>
</dbReference>
<comment type="subcellular location">
    <subcellularLocation>
        <location evidence="1">Endoplasmic reticulum membrane</location>
        <topology evidence="1">Single-pass type I membrane protein</topology>
    </subcellularLocation>
</comment>
<keyword evidence="4" id="KW-0812">Transmembrane</keyword>